<evidence type="ECO:0000313" key="3">
    <source>
        <dbReference type="Proteomes" id="UP000264702"/>
    </source>
</evidence>
<comment type="caution">
    <text evidence="2">The sequence shown here is derived from an EMBL/GenBank/DDBJ whole genome shotgun (WGS) entry which is preliminary data.</text>
</comment>
<evidence type="ECO:0000313" key="2">
    <source>
        <dbReference type="EMBL" id="RFU16147.1"/>
    </source>
</evidence>
<proteinExistence type="predicted"/>
<accession>A0A372IMI1</accession>
<feature type="signal peptide" evidence="1">
    <location>
        <begin position="1"/>
        <end position="22"/>
    </location>
</feature>
<keyword evidence="1" id="KW-0732">Signal</keyword>
<dbReference type="EMBL" id="QVQT01000004">
    <property type="protein sequence ID" value="RFU16147.1"/>
    <property type="molecule type" value="Genomic_DNA"/>
</dbReference>
<protein>
    <submittedName>
        <fullName evidence="2">Uncharacterized protein</fullName>
    </submittedName>
</protein>
<keyword evidence="3" id="KW-1185">Reference proteome</keyword>
<gene>
    <name evidence="2" type="ORF">D0Y96_12070</name>
</gene>
<organism evidence="2 3">
    <name type="scientific">Paracidobacterium acidisoli</name>
    <dbReference type="NCBI Taxonomy" id="2303751"/>
    <lineage>
        <taxon>Bacteria</taxon>
        <taxon>Pseudomonadati</taxon>
        <taxon>Acidobacteriota</taxon>
        <taxon>Terriglobia</taxon>
        <taxon>Terriglobales</taxon>
        <taxon>Acidobacteriaceae</taxon>
        <taxon>Paracidobacterium</taxon>
    </lineage>
</organism>
<reference evidence="2 3" key="1">
    <citation type="submission" date="2018-08" db="EMBL/GenBank/DDBJ databases">
        <title>Acidipila sp. 4G-K13, an acidobacterium isolated from forest soil.</title>
        <authorList>
            <person name="Gao Z.-H."/>
            <person name="Qiu L.-H."/>
        </authorList>
    </citation>
    <scope>NUCLEOTIDE SEQUENCE [LARGE SCALE GENOMIC DNA]</scope>
    <source>
        <strain evidence="2 3">4G-K13</strain>
    </source>
</reference>
<feature type="chain" id="PRO_5016597045" evidence="1">
    <location>
        <begin position="23"/>
        <end position="132"/>
    </location>
</feature>
<dbReference type="AlphaFoldDB" id="A0A372IMI1"/>
<name>A0A372IMI1_9BACT</name>
<evidence type="ECO:0000256" key="1">
    <source>
        <dbReference type="SAM" id="SignalP"/>
    </source>
</evidence>
<dbReference type="Proteomes" id="UP000264702">
    <property type="component" value="Unassembled WGS sequence"/>
</dbReference>
<sequence>MKLPFASFALLAALAMTLPASAQNTVSTYKKVKLLENTASSKANAAASIEGTLNLDPDSKNVLFIVNESVKKTIPYRNISSIDFYMANDTLRILYRDGSNAEAYLDMDLPKHLEPELLKQLQAQTGIAIHLS</sequence>